<gene>
    <name evidence="3" type="ORF">MENT_LOCUS8669</name>
</gene>
<dbReference type="GO" id="GO:0030992">
    <property type="term" value="C:intraciliary transport particle B"/>
    <property type="evidence" value="ECO:0007669"/>
    <property type="project" value="InterPro"/>
</dbReference>
<feature type="coiled-coil region" evidence="1">
    <location>
        <begin position="177"/>
        <end position="434"/>
    </location>
</feature>
<dbReference type="Gene3D" id="1.10.287.1490">
    <property type="match status" value="1"/>
</dbReference>
<protein>
    <submittedName>
        <fullName evidence="3">Uncharacterized protein</fullName>
    </submittedName>
</protein>
<feature type="region of interest" description="Disordered" evidence="2">
    <location>
        <begin position="1"/>
        <end position="58"/>
    </location>
</feature>
<dbReference type="GO" id="GO:0005929">
    <property type="term" value="C:cilium"/>
    <property type="evidence" value="ECO:0007669"/>
    <property type="project" value="TreeGrafter"/>
</dbReference>
<sequence>MDHQYRQRPPSARPSTAAQRRPKTAGRNSERPPSSASSFGPVPPSRQMAIAPSTTVARPQSRIGMVANAIVSAAPPRGYSRAGSRVGTSAGVGVPGTALGNRPLNRSTTAMGPRPGTMSRQMIAHQLPLGTAAAQQRPITQQGVSGARAAAMASRMGSRMGTAMGGGRMIADANYYIGLLHNKLNALEIELGNLNEELDKAEKGRENLLAYEQRAEEQAQELKQLQGLLADYNLVIDRQNTHSDTNLRSLEAEADQTALANQKLMAEVEELFRERRLREEQLQELEQRTERLRTENNERMRVLEIEVKEEFNQVNTEVESLRNEMERKKAELVELTKTKEEMDMALANSPLKRQTMLMEEQLQEMREKRAQIVAELQSEQTPEEQRDNFIQKIQKDNKEIGHMQEQLQEINERMAQAQEELQEFQNEFELLAGDKSEKFRELKTRGTQMDNFLDNFDESKRQIEGRISALSKQIVRQLQLISLNCRHGEIVTNVTGLDESLLALGSSAVSADELQDLHVRLQEELITLKQNEALLRSELSSMKTKQTEINENIEKMSNIEEKKKEFRSKSRELQAKRDSLKEELSRLEAENERLKAQIKAEESRFGGGGYEMNRLRELKSRVDQIEKERKQLDEKLTELRTKLDYGPSKQRALELRAEYNELLINAVLGRKSVGVAR</sequence>
<evidence type="ECO:0000313" key="3">
    <source>
        <dbReference type="EMBL" id="CAD2146544.1"/>
    </source>
</evidence>
<keyword evidence="1" id="KW-0175">Coiled coil</keyword>
<organism evidence="3 4">
    <name type="scientific">Meloidogyne enterolobii</name>
    <name type="common">Root-knot nematode worm</name>
    <name type="synonym">Meloidogyne mayaguensis</name>
    <dbReference type="NCBI Taxonomy" id="390850"/>
    <lineage>
        <taxon>Eukaryota</taxon>
        <taxon>Metazoa</taxon>
        <taxon>Ecdysozoa</taxon>
        <taxon>Nematoda</taxon>
        <taxon>Chromadorea</taxon>
        <taxon>Rhabditida</taxon>
        <taxon>Tylenchina</taxon>
        <taxon>Tylenchomorpha</taxon>
        <taxon>Tylenchoidea</taxon>
        <taxon>Meloidogynidae</taxon>
        <taxon>Meloidogyninae</taxon>
        <taxon>Meloidogyne</taxon>
    </lineage>
</organism>
<dbReference type="Proteomes" id="UP000580250">
    <property type="component" value="Unassembled WGS sequence"/>
</dbReference>
<feature type="region of interest" description="Disordered" evidence="2">
    <location>
        <begin position="75"/>
        <end position="112"/>
    </location>
</feature>
<dbReference type="AlphaFoldDB" id="A0A6V7U5I5"/>
<dbReference type="OrthoDB" id="444379at2759"/>
<accession>A0A6V7U5I5</accession>
<dbReference type="PANTHER" id="PTHR31432:SF0">
    <property type="entry name" value="INTRAFLAGELLAR TRANSPORT PROTEIN 74 HOMOLOG"/>
    <property type="match status" value="1"/>
</dbReference>
<evidence type="ECO:0000256" key="1">
    <source>
        <dbReference type="SAM" id="Coils"/>
    </source>
</evidence>
<dbReference type="Gene3D" id="1.20.5.340">
    <property type="match status" value="1"/>
</dbReference>
<reference evidence="3 4" key="1">
    <citation type="submission" date="2020-08" db="EMBL/GenBank/DDBJ databases">
        <authorList>
            <person name="Koutsovoulos G."/>
            <person name="Danchin GJ E."/>
        </authorList>
    </citation>
    <scope>NUCLEOTIDE SEQUENCE [LARGE SCALE GENOMIC DNA]</scope>
</reference>
<dbReference type="PANTHER" id="PTHR31432">
    <property type="entry name" value="INTRAFLAGELLAR TRANSPORT PROTEIN 74 HOMOLOG"/>
    <property type="match status" value="1"/>
</dbReference>
<comment type="caution">
    <text evidence="3">The sequence shown here is derived from an EMBL/GenBank/DDBJ whole genome shotgun (WGS) entry which is preliminary data.</text>
</comment>
<dbReference type="GO" id="GO:0048487">
    <property type="term" value="F:beta-tubulin binding"/>
    <property type="evidence" value="ECO:0007669"/>
    <property type="project" value="InterPro"/>
</dbReference>
<evidence type="ECO:0000313" key="4">
    <source>
        <dbReference type="Proteomes" id="UP000580250"/>
    </source>
</evidence>
<dbReference type="EMBL" id="CAJEWN010000037">
    <property type="protein sequence ID" value="CAD2146544.1"/>
    <property type="molecule type" value="Genomic_DNA"/>
</dbReference>
<evidence type="ECO:0000256" key="2">
    <source>
        <dbReference type="SAM" id="MobiDB-lite"/>
    </source>
</evidence>
<dbReference type="InterPro" id="IPR029602">
    <property type="entry name" value="IFT74"/>
</dbReference>
<proteinExistence type="predicted"/>
<name>A0A6V7U5I5_MELEN</name>
<dbReference type="GO" id="GO:0035735">
    <property type="term" value="P:intraciliary transport involved in cilium assembly"/>
    <property type="evidence" value="ECO:0007669"/>
    <property type="project" value="TreeGrafter"/>
</dbReference>
<feature type="coiled-coil region" evidence="1">
    <location>
        <begin position="511"/>
        <end position="642"/>
    </location>
</feature>